<sequence length="271" mass="30911">MTSSIQSSSQKSLNLFTQNQRSNDISHFIISKKWQELLNALGQKKTLEEPKALRDDLCCLHLACRFDPPLTSVTALHKTYPESIKSSDYVGRYPLHLAAEWGASPSVIKFLVEKNPSAVGFQDFSGRTPLHYMCQQYAKRCQVRRGGQRISKLMLKIVKVLCRAAPSTVNVEDYQGMNALEYAIEADADIDLVQYLQEHCASEWKMKQKEGMKHASIKDKPAERSEWCKRHATNTILDVSDATNHSLPNRNRRQPFDMQKTCYMKNTIAVE</sequence>
<dbReference type="Gene3D" id="1.25.40.20">
    <property type="entry name" value="Ankyrin repeat-containing domain"/>
    <property type="match status" value="1"/>
</dbReference>
<dbReference type="PANTHER" id="PTHR24153">
    <property type="entry name" value="ESPIN"/>
    <property type="match status" value="1"/>
</dbReference>
<dbReference type="SMART" id="SM00248">
    <property type="entry name" value="ANK"/>
    <property type="match status" value="3"/>
</dbReference>
<evidence type="ECO:0000256" key="1">
    <source>
        <dbReference type="ARBA" id="ARBA00022737"/>
    </source>
</evidence>
<name>A0A7S2MMT4_9STRA</name>
<keyword evidence="2" id="KW-0040">ANK repeat</keyword>
<gene>
    <name evidence="3" type="ORF">HTAM1171_LOCUS5939</name>
</gene>
<proteinExistence type="predicted"/>
<organism evidence="3">
    <name type="scientific">Helicotheca tamesis</name>
    <dbReference type="NCBI Taxonomy" id="374047"/>
    <lineage>
        <taxon>Eukaryota</taxon>
        <taxon>Sar</taxon>
        <taxon>Stramenopiles</taxon>
        <taxon>Ochrophyta</taxon>
        <taxon>Bacillariophyta</taxon>
        <taxon>Mediophyceae</taxon>
        <taxon>Lithodesmiophycidae</taxon>
        <taxon>Lithodesmiales</taxon>
        <taxon>Lithodesmiaceae</taxon>
        <taxon>Helicotheca</taxon>
    </lineage>
</organism>
<dbReference type="AlphaFoldDB" id="A0A7S2MMT4"/>
<dbReference type="GO" id="GO:0051017">
    <property type="term" value="P:actin filament bundle assembly"/>
    <property type="evidence" value="ECO:0007669"/>
    <property type="project" value="TreeGrafter"/>
</dbReference>
<dbReference type="PANTHER" id="PTHR24153:SF8">
    <property type="entry name" value="FORKED, ISOFORM F"/>
    <property type="match status" value="1"/>
</dbReference>
<dbReference type="InterPro" id="IPR052420">
    <property type="entry name" value="Espin/Espin-like"/>
</dbReference>
<evidence type="ECO:0000256" key="2">
    <source>
        <dbReference type="ARBA" id="ARBA00023043"/>
    </source>
</evidence>
<dbReference type="InterPro" id="IPR002110">
    <property type="entry name" value="Ankyrin_rpt"/>
</dbReference>
<evidence type="ECO:0000313" key="3">
    <source>
        <dbReference type="EMBL" id="CAD9492482.1"/>
    </source>
</evidence>
<protein>
    <submittedName>
        <fullName evidence="3">Uncharacterized protein</fullName>
    </submittedName>
</protein>
<keyword evidence="1" id="KW-0677">Repeat</keyword>
<dbReference type="InterPro" id="IPR036770">
    <property type="entry name" value="Ankyrin_rpt-contain_sf"/>
</dbReference>
<dbReference type="SUPFAM" id="SSF48403">
    <property type="entry name" value="Ankyrin repeat"/>
    <property type="match status" value="1"/>
</dbReference>
<reference evidence="3" key="1">
    <citation type="submission" date="2021-01" db="EMBL/GenBank/DDBJ databases">
        <authorList>
            <person name="Corre E."/>
            <person name="Pelletier E."/>
            <person name="Niang G."/>
            <person name="Scheremetjew M."/>
            <person name="Finn R."/>
            <person name="Kale V."/>
            <person name="Holt S."/>
            <person name="Cochrane G."/>
            <person name="Meng A."/>
            <person name="Brown T."/>
            <person name="Cohen L."/>
        </authorList>
    </citation>
    <scope>NUCLEOTIDE SEQUENCE</scope>
    <source>
        <strain evidence="3">CCMP826</strain>
    </source>
</reference>
<dbReference type="EMBL" id="HBGV01009579">
    <property type="protein sequence ID" value="CAD9492482.1"/>
    <property type="molecule type" value="Transcribed_RNA"/>
</dbReference>
<accession>A0A7S2MMT4</accession>
<dbReference type="Pfam" id="PF12796">
    <property type="entry name" value="Ank_2"/>
    <property type="match status" value="1"/>
</dbReference>
<dbReference type="GO" id="GO:0051015">
    <property type="term" value="F:actin filament binding"/>
    <property type="evidence" value="ECO:0007669"/>
    <property type="project" value="TreeGrafter"/>
</dbReference>
<dbReference type="GO" id="GO:0005737">
    <property type="term" value="C:cytoplasm"/>
    <property type="evidence" value="ECO:0007669"/>
    <property type="project" value="TreeGrafter"/>
</dbReference>